<evidence type="ECO:0000256" key="1">
    <source>
        <dbReference type="ARBA" id="ARBA00006484"/>
    </source>
</evidence>
<dbReference type="InterPro" id="IPR036291">
    <property type="entry name" value="NAD(P)-bd_dom_sf"/>
</dbReference>
<dbReference type="Gene3D" id="3.40.50.720">
    <property type="entry name" value="NAD(P)-binding Rossmann-like Domain"/>
    <property type="match status" value="1"/>
</dbReference>
<dbReference type="SUPFAM" id="SSF51735">
    <property type="entry name" value="NAD(P)-binding Rossmann-fold domains"/>
    <property type="match status" value="1"/>
</dbReference>
<keyword evidence="4" id="KW-1185">Reference proteome</keyword>
<dbReference type="Proteomes" id="UP001163105">
    <property type="component" value="Unassembled WGS sequence"/>
</dbReference>
<gene>
    <name evidence="3" type="ORF">O9K51_08966</name>
</gene>
<dbReference type="EMBL" id="JAQHRD010000008">
    <property type="protein sequence ID" value="KAJ6438374.1"/>
    <property type="molecule type" value="Genomic_DNA"/>
</dbReference>
<accession>A0AB34FH56</accession>
<comment type="similarity">
    <text evidence="1">Belongs to the short-chain dehydrogenases/reductases (SDR) family.</text>
</comment>
<dbReference type="Pfam" id="PF00106">
    <property type="entry name" value="adh_short"/>
    <property type="match status" value="1"/>
</dbReference>
<reference evidence="3" key="1">
    <citation type="submission" date="2023-01" db="EMBL/GenBank/DDBJ databases">
        <title>The growth and conidiation of Purpureocillium lavendulum are regulated by nitrogen source and histone H3K14 acetylation.</title>
        <authorList>
            <person name="Tang P."/>
            <person name="Han J."/>
            <person name="Zhang C."/>
            <person name="Tang P."/>
            <person name="Qi F."/>
            <person name="Zhang K."/>
            <person name="Liang L."/>
        </authorList>
    </citation>
    <scope>NUCLEOTIDE SEQUENCE</scope>
    <source>
        <strain evidence="3">YMF1.00683</strain>
    </source>
</reference>
<dbReference type="AlphaFoldDB" id="A0AB34FH56"/>
<evidence type="ECO:0000256" key="2">
    <source>
        <dbReference type="ARBA" id="ARBA00023002"/>
    </source>
</evidence>
<dbReference type="GO" id="GO:0016491">
    <property type="term" value="F:oxidoreductase activity"/>
    <property type="evidence" value="ECO:0007669"/>
    <property type="project" value="UniProtKB-KW"/>
</dbReference>
<sequence length="331" mass="35286">MASSSPNPVPDAATLSAKYTALIASKTILVTGVSPTSIGSAFVQALASASPSLIILAGRNASKLSETAATVTDAHPSARVRTLQLDLSCLDAVRRSAEEVLSWHDVPAVDVLVNNAGVMATDFALSPQGTESQFAANHLAHFLFTNLIMPKVLKAKSPRIVMVASDGHRLSPIRWDDLNFDSGKTYDKWRAYGQSKTANMLFALSLSRKLATRGLQAYSVHPGVILGTGLAAHLDGSASGDFALLTELDKAQGNAEGWKGFDAISREQGAATLMYAALDPALGEEHNGGYLVPCRVADAFRDTVRPWAVSPFEAERLWDLSEKLVGNKFSY</sequence>
<dbReference type="PRINTS" id="PR00081">
    <property type="entry name" value="GDHRDH"/>
</dbReference>
<comment type="caution">
    <text evidence="3">The sequence shown here is derived from an EMBL/GenBank/DDBJ whole genome shotgun (WGS) entry which is preliminary data.</text>
</comment>
<evidence type="ECO:0000313" key="4">
    <source>
        <dbReference type="Proteomes" id="UP001163105"/>
    </source>
</evidence>
<protein>
    <submittedName>
        <fullName evidence="3">Short-chain dehydrogenase</fullName>
    </submittedName>
</protein>
<keyword evidence="2" id="KW-0560">Oxidoreductase</keyword>
<proteinExistence type="inferred from homology"/>
<dbReference type="PANTHER" id="PTHR24320">
    <property type="entry name" value="RETINOL DEHYDROGENASE"/>
    <property type="match status" value="1"/>
</dbReference>
<organism evidence="3 4">
    <name type="scientific">Purpureocillium lavendulum</name>
    <dbReference type="NCBI Taxonomy" id="1247861"/>
    <lineage>
        <taxon>Eukaryota</taxon>
        <taxon>Fungi</taxon>
        <taxon>Dikarya</taxon>
        <taxon>Ascomycota</taxon>
        <taxon>Pezizomycotina</taxon>
        <taxon>Sordariomycetes</taxon>
        <taxon>Hypocreomycetidae</taxon>
        <taxon>Hypocreales</taxon>
        <taxon>Ophiocordycipitaceae</taxon>
        <taxon>Purpureocillium</taxon>
    </lineage>
</organism>
<dbReference type="InterPro" id="IPR002347">
    <property type="entry name" value="SDR_fam"/>
</dbReference>
<dbReference type="PANTHER" id="PTHR24320:SF283">
    <property type="entry name" value="RETINOL DEHYDROGENASE 11"/>
    <property type="match status" value="1"/>
</dbReference>
<evidence type="ECO:0000313" key="3">
    <source>
        <dbReference type="EMBL" id="KAJ6438374.1"/>
    </source>
</evidence>
<name>A0AB34FH56_9HYPO</name>